<keyword evidence="1" id="KW-1133">Transmembrane helix</keyword>
<reference evidence="2 3" key="1">
    <citation type="submission" date="2017-03" db="EMBL/GenBank/DDBJ databases">
        <title>Genome sequence of Geothermobacter sp. EPR-M, Deep-Sea Iron Reducer.</title>
        <authorList>
            <person name="Tully B."/>
            <person name="Savalia P."/>
            <person name="Abuyen K."/>
            <person name="Baughan C."/>
            <person name="Romero E."/>
            <person name="Ronkowski C."/>
            <person name="Torres B."/>
            <person name="Tremblay J."/>
            <person name="Trujillo A."/>
            <person name="Tyler M."/>
            <person name="Perez-Rodriguez I."/>
            <person name="Amend J."/>
        </authorList>
    </citation>
    <scope>NUCLEOTIDE SEQUENCE [LARGE SCALE GENOMIC DNA]</scope>
    <source>
        <strain evidence="2 3">EPR-M</strain>
    </source>
</reference>
<evidence type="ECO:0000256" key="1">
    <source>
        <dbReference type="SAM" id="Phobius"/>
    </source>
</evidence>
<organism evidence="2 3">
    <name type="scientific">Geothermobacter hydrogeniphilus</name>
    <dbReference type="NCBI Taxonomy" id="1969733"/>
    <lineage>
        <taxon>Bacteria</taxon>
        <taxon>Pseudomonadati</taxon>
        <taxon>Thermodesulfobacteriota</taxon>
        <taxon>Desulfuromonadia</taxon>
        <taxon>Desulfuromonadales</taxon>
        <taxon>Geothermobacteraceae</taxon>
        <taxon>Geothermobacter</taxon>
    </lineage>
</organism>
<gene>
    <name evidence="2" type="ORF">B5V00_04215</name>
</gene>
<comment type="caution">
    <text evidence="2">The sequence shown here is derived from an EMBL/GenBank/DDBJ whole genome shotgun (WGS) entry which is preliminary data.</text>
</comment>
<evidence type="ECO:0000313" key="3">
    <source>
        <dbReference type="Proteomes" id="UP000193136"/>
    </source>
</evidence>
<name>A0A1X0YBK2_9BACT</name>
<dbReference type="STRING" id="1969733.B5V00_04215"/>
<dbReference type="AlphaFoldDB" id="A0A1X0YBK2"/>
<accession>A0A1X0YBK2</accession>
<keyword evidence="1" id="KW-0812">Transmembrane</keyword>
<dbReference type="RefSeq" id="WP_085009510.1">
    <property type="nucleotide sequence ID" value="NZ_NAAD01000003.1"/>
</dbReference>
<dbReference type="Proteomes" id="UP000193136">
    <property type="component" value="Unassembled WGS sequence"/>
</dbReference>
<evidence type="ECO:0000313" key="2">
    <source>
        <dbReference type="EMBL" id="ORJ62497.1"/>
    </source>
</evidence>
<keyword evidence="3" id="KW-1185">Reference proteome</keyword>
<proteinExistence type="predicted"/>
<keyword evidence="1" id="KW-0472">Membrane</keyword>
<feature type="transmembrane region" description="Helical" evidence="1">
    <location>
        <begin position="65"/>
        <end position="87"/>
    </location>
</feature>
<feature type="transmembrane region" description="Helical" evidence="1">
    <location>
        <begin position="93"/>
        <end position="112"/>
    </location>
</feature>
<feature type="transmembrane region" description="Helical" evidence="1">
    <location>
        <begin position="133"/>
        <end position="155"/>
    </location>
</feature>
<feature type="transmembrane region" description="Helical" evidence="1">
    <location>
        <begin position="35"/>
        <end position="58"/>
    </location>
</feature>
<dbReference type="OrthoDB" id="194559at2"/>
<sequence>MRILANLFMWMFLADGCLSVIDELLAYNSGVHGLLGVRTLVAFSVVVLSFIIYGAMLFDRRLPKLILLPQSLFAIWGMTGLWPLSFFILSDNLGVIIAGLQVSLGLLPFFVLRGEGRGLLLRPERFAGRGFSAGNLLLGIAGTLFVVPLLLVSFAGAGTVEAINKATAGFMRVDARGISMQERVYRRGDKTVRLVAMIHIGDQSYYDQLAASVAAPHTLVLAEGVSDRGGLLTAAYSYDRVASLLGLSTQRQMPMKGRLIGPDELRGKGEKGEFPGPDILRADVDLSDFDPRTVEFLNMLGRDVFSSDDLASGLRTYNAWINRNMDQERYARLMDDILTRRNRTVLDYLGQALDKYDVIVIPWGALHMRGIEEGVLARGFRLRKTEQRMSVDFSALLKKASD</sequence>
<dbReference type="EMBL" id="NAAD01000003">
    <property type="protein sequence ID" value="ORJ62497.1"/>
    <property type="molecule type" value="Genomic_DNA"/>
</dbReference>
<protein>
    <recommendedName>
        <fullName evidence="4">TraB family protein</fullName>
    </recommendedName>
</protein>
<evidence type="ECO:0008006" key="4">
    <source>
        <dbReference type="Google" id="ProtNLM"/>
    </source>
</evidence>